<dbReference type="Proteomes" id="UP001239111">
    <property type="component" value="Chromosome 4"/>
</dbReference>
<reference evidence="1" key="1">
    <citation type="submission" date="2023-04" db="EMBL/GenBank/DDBJ databases">
        <title>A chromosome-level genome assembly of the parasitoid wasp Eretmocerus hayati.</title>
        <authorList>
            <person name="Zhong Y."/>
            <person name="Liu S."/>
            <person name="Liu Y."/>
        </authorList>
    </citation>
    <scope>NUCLEOTIDE SEQUENCE</scope>
    <source>
        <strain evidence="1">ZJU_SS_LIU_2023</strain>
    </source>
</reference>
<sequence length="421" mass="47053">MGGVTKNIKNFIFYISALLLIIIYSPGIPPHAKFTVLSVSEPRVLESIPNLKVGGLDGAEILFERQIKGPQTYASYDGKLYTGLDNGYVVRIDAEQVVPIARFGENCDSRKPYPKCVRPFGMKFDKNGYLYVCDAYNGIFKLDVKTGEYERIIDSRDFIEGILPKLVISLDIDSDGNIYWAHFSSEFNMDNVVCVVSADPSGRLIRYNATTKKNEVLVRDISAHGLSLSKNEDFIMISEMSTFRLTKYNIRGPKAGVYEPFIDGLPGSPDNIYPDGQGGYLLSLVKTHKSSSFFLSQPNMRRFLARSIYILQLPVKFILALYPNDFAEWILHYIGSLESLSPLLDRSAVVLRIDEEGHIIEGACNTDGKMFVLSSACIHDGFLWLGSPITDFAARIPVGKVFPSLLIPDSMNSTLNESRLY</sequence>
<evidence type="ECO:0000313" key="2">
    <source>
        <dbReference type="Proteomes" id="UP001239111"/>
    </source>
</evidence>
<accession>A0ACC2NFN2</accession>
<keyword evidence="2" id="KW-1185">Reference proteome</keyword>
<comment type="caution">
    <text evidence="1">The sequence shown here is derived from an EMBL/GenBank/DDBJ whole genome shotgun (WGS) entry which is preliminary data.</text>
</comment>
<organism evidence="1 2">
    <name type="scientific">Eretmocerus hayati</name>
    <dbReference type="NCBI Taxonomy" id="131215"/>
    <lineage>
        <taxon>Eukaryota</taxon>
        <taxon>Metazoa</taxon>
        <taxon>Ecdysozoa</taxon>
        <taxon>Arthropoda</taxon>
        <taxon>Hexapoda</taxon>
        <taxon>Insecta</taxon>
        <taxon>Pterygota</taxon>
        <taxon>Neoptera</taxon>
        <taxon>Endopterygota</taxon>
        <taxon>Hymenoptera</taxon>
        <taxon>Apocrita</taxon>
        <taxon>Proctotrupomorpha</taxon>
        <taxon>Chalcidoidea</taxon>
        <taxon>Aphelinidae</taxon>
        <taxon>Aphelininae</taxon>
        <taxon>Eretmocerus</taxon>
    </lineage>
</organism>
<evidence type="ECO:0000313" key="1">
    <source>
        <dbReference type="EMBL" id="KAJ8668385.1"/>
    </source>
</evidence>
<gene>
    <name evidence="1" type="ORF">QAD02_010048</name>
</gene>
<protein>
    <submittedName>
        <fullName evidence="1">Uncharacterized protein</fullName>
    </submittedName>
</protein>
<name>A0ACC2NFN2_9HYME</name>
<proteinExistence type="predicted"/>
<dbReference type="EMBL" id="CM056744">
    <property type="protein sequence ID" value="KAJ8668385.1"/>
    <property type="molecule type" value="Genomic_DNA"/>
</dbReference>